<evidence type="ECO:0000313" key="3">
    <source>
        <dbReference type="Proteomes" id="UP001596112"/>
    </source>
</evidence>
<dbReference type="RefSeq" id="WP_272173013.1">
    <property type="nucleotide sequence ID" value="NZ_JAQOSL010000075.1"/>
</dbReference>
<accession>A0ABW1BJ49</accession>
<evidence type="ECO:0000256" key="1">
    <source>
        <dbReference type="SAM" id="MobiDB-lite"/>
    </source>
</evidence>
<protein>
    <submittedName>
        <fullName evidence="2">Uncharacterized protein</fullName>
    </submittedName>
</protein>
<comment type="caution">
    <text evidence="2">The sequence shown here is derived from an EMBL/GenBank/DDBJ whole genome shotgun (WGS) entry which is preliminary data.</text>
</comment>
<keyword evidence="3" id="KW-1185">Reference proteome</keyword>
<dbReference type="Proteomes" id="UP001596112">
    <property type="component" value="Unassembled WGS sequence"/>
</dbReference>
<sequence>MTASDAARHEAGHEWLYRVTALADAPESKYYLTAYEARAWRDRLRRLGHNVHVDRVPASAFTPIADAELDQLATDATADLAQRRPPEWSILTRPERSVPQSVDKGGEIDGQALFSEPSPHTPACWR</sequence>
<name>A0ABW1BJ49_9ACTN</name>
<proteinExistence type="predicted"/>
<gene>
    <name evidence="2" type="ORF">ACFQGO_37405</name>
</gene>
<reference evidence="3" key="1">
    <citation type="journal article" date="2019" name="Int. J. Syst. Evol. Microbiol.">
        <title>The Global Catalogue of Microorganisms (GCM) 10K type strain sequencing project: providing services to taxonomists for standard genome sequencing and annotation.</title>
        <authorList>
            <consortium name="The Broad Institute Genomics Platform"/>
            <consortium name="The Broad Institute Genome Sequencing Center for Infectious Disease"/>
            <person name="Wu L."/>
            <person name="Ma J."/>
        </authorList>
    </citation>
    <scope>NUCLEOTIDE SEQUENCE [LARGE SCALE GENOMIC DNA]</scope>
    <source>
        <strain evidence="3">JCM 9918</strain>
    </source>
</reference>
<evidence type="ECO:0000313" key="2">
    <source>
        <dbReference type="EMBL" id="MFC5813120.1"/>
    </source>
</evidence>
<dbReference type="EMBL" id="JBHSNZ010000053">
    <property type="protein sequence ID" value="MFC5813120.1"/>
    <property type="molecule type" value="Genomic_DNA"/>
</dbReference>
<organism evidence="2 3">
    <name type="scientific">Streptomyces heilongjiangensis</name>
    <dbReference type="NCBI Taxonomy" id="945052"/>
    <lineage>
        <taxon>Bacteria</taxon>
        <taxon>Bacillati</taxon>
        <taxon>Actinomycetota</taxon>
        <taxon>Actinomycetes</taxon>
        <taxon>Kitasatosporales</taxon>
        <taxon>Streptomycetaceae</taxon>
        <taxon>Streptomyces</taxon>
    </lineage>
</organism>
<feature type="region of interest" description="Disordered" evidence="1">
    <location>
        <begin position="93"/>
        <end position="126"/>
    </location>
</feature>